<evidence type="ECO:0000256" key="1">
    <source>
        <dbReference type="PROSITE-ProRule" id="PRU00221"/>
    </source>
</evidence>
<accession>A0A834YT16</accession>
<dbReference type="Gene3D" id="2.130.10.10">
    <property type="entry name" value="YVTN repeat-like/Quinoprotein amine dehydrogenase"/>
    <property type="match status" value="1"/>
</dbReference>
<dbReference type="PROSITE" id="PS50294">
    <property type="entry name" value="WD_REPEATS_REGION"/>
    <property type="match status" value="1"/>
</dbReference>
<dbReference type="PANTHER" id="PTHR44083">
    <property type="entry name" value="TOPLESS-RELATED PROTEIN 1-RELATED"/>
    <property type="match status" value="1"/>
</dbReference>
<dbReference type="Proteomes" id="UP000655225">
    <property type="component" value="Unassembled WGS sequence"/>
</dbReference>
<comment type="caution">
    <text evidence="3">The sequence shown here is derived from an EMBL/GenBank/DDBJ whole genome shotgun (WGS) entry which is preliminary data.</text>
</comment>
<dbReference type="InterPro" id="IPR015943">
    <property type="entry name" value="WD40/YVTN_repeat-like_dom_sf"/>
</dbReference>
<sequence>MLAAIFDHPQTPLVNNLGMEYQTAASKHVLKRTRSLRRPDEVKRKRKKESSRSSDGLPMRCVIPRIADVSKENSEMWKLAEIKGPSHCRCLRLPDNLSILKEVHMSIPLLISYFTENQSLASVVVSRLIYTNSGVAILALASNGVHKLWKWQRNNENQAVKATASVPPQLWEPASGILMTNEMSNINPEDAVPCFALSNNDVYLISASGGKTSLFNMATFKVMDTFNPPPPAVTFIALHPQNNNIIAMGMEDSSIQVFNIKGDEAKINLRGHQKRITGLAFSLVLDVLVSSGADAQLFVWSVAQWKPKAPLPKAKTLVQITNAQALVSLGGTRVQFHKDQRQLLAIREQQITIYKAPKLNFLSEWIPRESSDLITDATYSCDCQLIYASLKDGSVSVLNATTLLLMCRISPTAYLPSNPSLMVYPLVFAAHPSEPHQFALGLTDGAVYILEPLESEGKWGNSFTGGRLPK</sequence>
<dbReference type="InterPro" id="IPR036322">
    <property type="entry name" value="WD40_repeat_dom_sf"/>
</dbReference>
<proteinExistence type="predicted"/>
<protein>
    <submittedName>
        <fullName evidence="3">Uncharacterized protein</fullName>
    </submittedName>
</protein>
<gene>
    <name evidence="3" type="ORF">HHK36_021416</name>
</gene>
<name>A0A834YT16_TETSI</name>
<feature type="repeat" description="WD" evidence="1">
    <location>
        <begin position="269"/>
        <end position="302"/>
    </location>
</feature>
<evidence type="ECO:0000313" key="3">
    <source>
        <dbReference type="EMBL" id="KAF8393175.1"/>
    </source>
</evidence>
<dbReference type="Pfam" id="PF00400">
    <property type="entry name" value="WD40"/>
    <property type="match status" value="1"/>
</dbReference>
<dbReference type="AlphaFoldDB" id="A0A834YT16"/>
<feature type="region of interest" description="Disordered" evidence="2">
    <location>
        <begin position="28"/>
        <end position="57"/>
    </location>
</feature>
<dbReference type="GO" id="GO:0006355">
    <property type="term" value="P:regulation of DNA-templated transcription"/>
    <property type="evidence" value="ECO:0007669"/>
    <property type="project" value="InterPro"/>
</dbReference>
<reference evidence="3 4" key="1">
    <citation type="submission" date="2020-04" db="EMBL/GenBank/DDBJ databases">
        <title>Plant Genome Project.</title>
        <authorList>
            <person name="Zhang R.-G."/>
        </authorList>
    </citation>
    <scope>NUCLEOTIDE SEQUENCE [LARGE SCALE GENOMIC DNA]</scope>
    <source>
        <strain evidence="3">YNK0</strain>
        <tissue evidence="3">Leaf</tissue>
    </source>
</reference>
<dbReference type="InterPro" id="IPR027728">
    <property type="entry name" value="Topless_fam"/>
</dbReference>
<keyword evidence="4" id="KW-1185">Reference proteome</keyword>
<dbReference type="PROSITE" id="PS50082">
    <property type="entry name" value="WD_REPEATS_2"/>
    <property type="match status" value="1"/>
</dbReference>
<dbReference type="EMBL" id="JABCRI010000015">
    <property type="protein sequence ID" value="KAF8393175.1"/>
    <property type="molecule type" value="Genomic_DNA"/>
</dbReference>
<dbReference type="InterPro" id="IPR001680">
    <property type="entry name" value="WD40_rpt"/>
</dbReference>
<dbReference type="OrthoDB" id="1850764at2759"/>
<evidence type="ECO:0000313" key="4">
    <source>
        <dbReference type="Proteomes" id="UP000655225"/>
    </source>
</evidence>
<organism evidence="3 4">
    <name type="scientific">Tetracentron sinense</name>
    <name type="common">Spur-leaf</name>
    <dbReference type="NCBI Taxonomy" id="13715"/>
    <lineage>
        <taxon>Eukaryota</taxon>
        <taxon>Viridiplantae</taxon>
        <taxon>Streptophyta</taxon>
        <taxon>Embryophyta</taxon>
        <taxon>Tracheophyta</taxon>
        <taxon>Spermatophyta</taxon>
        <taxon>Magnoliopsida</taxon>
        <taxon>Trochodendrales</taxon>
        <taxon>Trochodendraceae</taxon>
        <taxon>Tetracentron</taxon>
    </lineage>
</organism>
<dbReference type="SMART" id="SM00320">
    <property type="entry name" value="WD40"/>
    <property type="match status" value="4"/>
</dbReference>
<evidence type="ECO:0000256" key="2">
    <source>
        <dbReference type="SAM" id="MobiDB-lite"/>
    </source>
</evidence>
<dbReference type="PANTHER" id="PTHR44083:SF35">
    <property type="entry name" value="TOPLESS-RELATED PROTEIN 4-LIKE ISOFORM X1"/>
    <property type="match status" value="1"/>
</dbReference>
<dbReference type="OMA" id="RCHINPA"/>
<keyword evidence="1" id="KW-0853">WD repeat</keyword>
<dbReference type="SUPFAM" id="SSF50978">
    <property type="entry name" value="WD40 repeat-like"/>
    <property type="match status" value="1"/>
</dbReference>